<organism evidence="2 3">
    <name type="scientific">Stephanodiscus triporus</name>
    <dbReference type="NCBI Taxonomy" id="2934178"/>
    <lineage>
        <taxon>Eukaryota</taxon>
        <taxon>Sar</taxon>
        <taxon>Stramenopiles</taxon>
        <taxon>Ochrophyta</taxon>
        <taxon>Bacillariophyta</taxon>
        <taxon>Coscinodiscophyceae</taxon>
        <taxon>Thalassiosirophycidae</taxon>
        <taxon>Stephanodiscales</taxon>
        <taxon>Stephanodiscaceae</taxon>
        <taxon>Stephanodiscus</taxon>
    </lineage>
</organism>
<comment type="caution">
    <text evidence="2">The sequence shown here is derived from an EMBL/GenBank/DDBJ whole genome shotgun (WGS) entry which is preliminary data.</text>
</comment>
<dbReference type="AlphaFoldDB" id="A0ABD3MU48"/>
<feature type="compositionally biased region" description="Basic and acidic residues" evidence="1">
    <location>
        <begin position="14"/>
        <end position="25"/>
    </location>
</feature>
<feature type="region of interest" description="Disordered" evidence="1">
    <location>
        <begin position="1"/>
        <end position="25"/>
    </location>
</feature>
<keyword evidence="3" id="KW-1185">Reference proteome</keyword>
<evidence type="ECO:0000313" key="3">
    <source>
        <dbReference type="Proteomes" id="UP001530315"/>
    </source>
</evidence>
<evidence type="ECO:0000256" key="1">
    <source>
        <dbReference type="SAM" id="MobiDB-lite"/>
    </source>
</evidence>
<proteinExistence type="predicted"/>
<name>A0ABD3MU48_9STRA</name>
<gene>
    <name evidence="2" type="ORF">ACHAW5_007614</name>
</gene>
<dbReference type="EMBL" id="JALLAZ020001786">
    <property type="protein sequence ID" value="KAL3763995.1"/>
    <property type="molecule type" value="Genomic_DNA"/>
</dbReference>
<evidence type="ECO:0000313" key="2">
    <source>
        <dbReference type="EMBL" id="KAL3763995.1"/>
    </source>
</evidence>
<sequence>MDTANSSDADSAPCDEHHRLQDDSFTDRAAPISPYVIPGKFSDIEQSTALIRASSAPAITALGEEAIDRVTGQRQRPAVKSIRKYDNSHVLFREIAAAGDMDHHSIIWHGCLRGLTIASIVTNLCTGGELLTSCWERRQRG</sequence>
<dbReference type="Proteomes" id="UP001530315">
    <property type="component" value="Unassembled WGS sequence"/>
</dbReference>
<protein>
    <submittedName>
        <fullName evidence="2">Uncharacterized protein</fullName>
    </submittedName>
</protein>
<accession>A0ABD3MU48</accession>
<reference evidence="2 3" key="1">
    <citation type="submission" date="2024-10" db="EMBL/GenBank/DDBJ databases">
        <title>Updated reference genomes for cyclostephanoid diatoms.</title>
        <authorList>
            <person name="Roberts W.R."/>
            <person name="Alverson A.J."/>
        </authorList>
    </citation>
    <scope>NUCLEOTIDE SEQUENCE [LARGE SCALE GENOMIC DNA]</scope>
    <source>
        <strain evidence="2 3">AJA276-08</strain>
    </source>
</reference>